<evidence type="ECO:0000256" key="4">
    <source>
        <dbReference type="ARBA" id="ARBA00022741"/>
    </source>
</evidence>
<proteinExistence type="predicted"/>
<sequence>MNSIESGLVNETLEPGLNISLKNISLKYNQCGSHIQALENINLELYDNDFICILGSSGCGKSSLLNIIAGYEKPSKGIVSINGKVHVKPDPQVGVVFQQPNLLPWLNIEKNIEFGLKMKKLPKFKRTEIASHYLKLVGLEKFAKLLPHQLSGGMKQRAAIARTLAADPKIILLDEPFSALDALTREKMQRHIYFIWQKTQKCLFFITHDVDEALLLGSRIIIMHSNPGRIVKEYKNPLAKYKGEDFKVIRSRKEFSKMRECLIDEIQEDDGKEF</sequence>
<accession>A0A1L5F8N8</accession>
<evidence type="ECO:0000256" key="1">
    <source>
        <dbReference type="ARBA" id="ARBA00022448"/>
    </source>
</evidence>
<evidence type="ECO:0000313" key="10">
    <source>
        <dbReference type="Proteomes" id="UP000184604"/>
    </source>
</evidence>
<evidence type="ECO:0000256" key="5">
    <source>
        <dbReference type="ARBA" id="ARBA00022840"/>
    </source>
</evidence>
<dbReference type="InterPro" id="IPR050166">
    <property type="entry name" value="ABC_transporter_ATP-bind"/>
</dbReference>
<dbReference type="RefSeq" id="WP_073539004.1">
    <property type="nucleotide sequence ID" value="NZ_CP018335.1"/>
</dbReference>
<dbReference type="Gene3D" id="3.40.50.300">
    <property type="entry name" value="P-loop containing nucleotide triphosphate hydrolases"/>
    <property type="match status" value="1"/>
</dbReference>
<dbReference type="InterPro" id="IPR003439">
    <property type="entry name" value="ABC_transporter-like_ATP-bd"/>
</dbReference>
<dbReference type="GO" id="GO:0016887">
    <property type="term" value="F:ATP hydrolysis activity"/>
    <property type="evidence" value="ECO:0007669"/>
    <property type="project" value="InterPro"/>
</dbReference>
<dbReference type="PROSITE" id="PS00211">
    <property type="entry name" value="ABC_TRANSPORTER_1"/>
    <property type="match status" value="1"/>
</dbReference>
<evidence type="ECO:0000259" key="8">
    <source>
        <dbReference type="PROSITE" id="PS50893"/>
    </source>
</evidence>
<reference evidence="9 10" key="1">
    <citation type="submission" date="2016-12" db="EMBL/GenBank/DDBJ databases">
        <title>Complete genome sequence of Clostridium kluyveri JZZ isolated from the pit mud of a Chinese flavor liquor-making factory.</title>
        <authorList>
            <person name="Wang Y."/>
        </authorList>
    </citation>
    <scope>NUCLEOTIDE SEQUENCE [LARGE SCALE GENOMIC DNA]</scope>
    <source>
        <strain evidence="9 10">JZZ</strain>
    </source>
</reference>
<keyword evidence="5 9" id="KW-0067">ATP-binding</keyword>
<keyword evidence="3" id="KW-0997">Cell inner membrane</keyword>
<evidence type="ECO:0000256" key="7">
    <source>
        <dbReference type="ARBA" id="ARBA00023136"/>
    </source>
</evidence>
<dbReference type="InterPro" id="IPR017871">
    <property type="entry name" value="ABC_transporter-like_CS"/>
</dbReference>
<dbReference type="EMBL" id="CP018335">
    <property type="protein sequence ID" value="APM39378.1"/>
    <property type="molecule type" value="Genomic_DNA"/>
</dbReference>
<protein>
    <submittedName>
        <fullName evidence="9">Taurine ABC transporter ATP-binding protein</fullName>
    </submittedName>
</protein>
<dbReference type="InterPro" id="IPR027417">
    <property type="entry name" value="P-loop_NTPase"/>
</dbReference>
<dbReference type="Pfam" id="PF00005">
    <property type="entry name" value="ABC_tran"/>
    <property type="match status" value="1"/>
</dbReference>
<dbReference type="SUPFAM" id="SSF52540">
    <property type="entry name" value="P-loop containing nucleoside triphosphate hydrolases"/>
    <property type="match status" value="1"/>
</dbReference>
<feature type="domain" description="ABC transporter" evidence="8">
    <location>
        <begin position="19"/>
        <end position="250"/>
    </location>
</feature>
<dbReference type="PANTHER" id="PTHR42788">
    <property type="entry name" value="TAURINE IMPORT ATP-BINDING PROTEIN-RELATED"/>
    <property type="match status" value="1"/>
</dbReference>
<name>A0A1L5F8N8_CLOKL</name>
<evidence type="ECO:0000256" key="6">
    <source>
        <dbReference type="ARBA" id="ARBA00022967"/>
    </source>
</evidence>
<organism evidence="9 10">
    <name type="scientific">Clostridium kluyveri</name>
    <dbReference type="NCBI Taxonomy" id="1534"/>
    <lineage>
        <taxon>Bacteria</taxon>
        <taxon>Bacillati</taxon>
        <taxon>Bacillota</taxon>
        <taxon>Clostridia</taxon>
        <taxon>Eubacteriales</taxon>
        <taxon>Clostridiaceae</taxon>
        <taxon>Clostridium</taxon>
    </lineage>
</organism>
<dbReference type="InterPro" id="IPR003593">
    <property type="entry name" value="AAA+_ATPase"/>
</dbReference>
<dbReference type="PROSITE" id="PS50893">
    <property type="entry name" value="ABC_TRANSPORTER_2"/>
    <property type="match status" value="1"/>
</dbReference>
<dbReference type="CDD" id="cd03293">
    <property type="entry name" value="ABC_NrtD_SsuB_transporters"/>
    <property type="match status" value="1"/>
</dbReference>
<dbReference type="OrthoDB" id="9801958at2"/>
<keyword evidence="2" id="KW-1003">Cell membrane</keyword>
<evidence type="ECO:0000256" key="2">
    <source>
        <dbReference type="ARBA" id="ARBA00022475"/>
    </source>
</evidence>
<keyword evidence="6" id="KW-1278">Translocase</keyword>
<keyword evidence="1" id="KW-0813">Transport</keyword>
<dbReference type="SMART" id="SM00382">
    <property type="entry name" value="AAA"/>
    <property type="match status" value="1"/>
</dbReference>
<dbReference type="Proteomes" id="UP000184604">
    <property type="component" value="Chromosome"/>
</dbReference>
<keyword evidence="4" id="KW-0547">Nucleotide-binding</keyword>
<keyword evidence="7" id="KW-0472">Membrane</keyword>
<dbReference type="PANTHER" id="PTHR42788:SF18">
    <property type="entry name" value="TAURINE IMPORT ATP-BINDING PROTEIN TAUB"/>
    <property type="match status" value="1"/>
</dbReference>
<evidence type="ECO:0000256" key="3">
    <source>
        <dbReference type="ARBA" id="ARBA00022519"/>
    </source>
</evidence>
<gene>
    <name evidence="9" type="ORF">BS101_11810</name>
</gene>
<evidence type="ECO:0000313" key="9">
    <source>
        <dbReference type="EMBL" id="APM39378.1"/>
    </source>
</evidence>
<dbReference type="GO" id="GO:0005524">
    <property type="term" value="F:ATP binding"/>
    <property type="evidence" value="ECO:0007669"/>
    <property type="project" value="UniProtKB-KW"/>
</dbReference>
<dbReference type="AlphaFoldDB" id="A0A1L5F8N8"/>